<keyword evidence="4" id="KW-1185">Reference proteome</keyword>
<comment type="caution">
    <text evidence="3">The sequence shown here is derived from an EMBL/GenBank/DDBJ whole genome shotgun (WGS) entry which is preliminary data.</text>
</comment>
<evidence type="ECO:0000259" key="2">
    <source>
        <dbReference type="Pfam" id="PF20994"/>
    </source>
</evidence>
<reference evidence="3" key="1">
    <citation type="journal article" date="2021" name="Open Biol.">
        <title>Shared evolutionary footprints suggest mitochondrial oxidative damage underlies multiple complex I losses in fungi.</title>
        <authorList>
            <person name="Schikora-Tamarit M.A."/>
            <person name="Marcet-Houben M."/>
            <person name="Nosek J."/>
            <person name="Gabaldon T."/>
        </authorList>
    </citation>
    <scope>NUCLEOTIDE SEQUENCE</scope>
    <source>
        <strain evidence="3">CBS6341</strain>
    </source>
</reference>
<sequence>MNREEKLQWRTRGTGRKVGEIDKFKSPIKKPIPNISSIKHLKKINKSPIKLRYSPNKSNNKSPIKSSRLIKNGINNKRNNKRESYNVIEELNSIRYDNDIQQPIDSNNLENESIDESIDQTIVDDDGNDNISDDDISNDNELDNDDDDDDYNDDDDPDQTLYTDNSTSTIQITRLPTSSTRLTFLDLIPHYLSQSIISQRSYDENIYIWNKFLKINRFEINQLIDLNMVNNYYIYKLRDFTKEKFEIRNNLFLIGEDVNKLNKDIKILRNKYHNLKSNKLINQNSIVIDNLKDNELEKEIITLDNINKLSEIVNPGFGLLNKLQTLNEKLYYIDKLIN</sequence>
<dbReference type="EMBL" id="JAEUBF010000698">
    <property type="protein sequence ID" value="KAH3675846.1"/>
    <property type="molecule type" value="Genomic_DNA"/>
</dbReference>
<evidence type="ECO:0000313" key="4">
    <source>
        <dbReference type="Proteomes" id="UP000769528"/>
    </source>
</evidence>
<reference evidence="3" key="2">
    <citation type="submission" date="2021-01" db="EMBL/GenBank/DDBJ databases">
        <authorList>
            <person name="Schikora-Tamarit M.A."/>
        </authorList>
    </citation>
    <scope>NUCLEOTIDE SEQUENCE</scope>
    <source>
        <strain evidence="3">CBS6341</strain>
    </source>
</reference>
<feature type="region of interest" description="Disordered" evidence="1">
    <location>
        <begin position="121"/>
        <end position="165"/>
    </location>
</feature>
<feature type="domain" description="Inner kinetochore subunit AME1" evidence="2">
    <location>
        <begin position="170"/>
        <end position="330"/>
    </location>
</feature>
<dbReference type="Pfam" id="PF20994">
    <property type="entry name" value="CENPU"/>
    <property type="match status" value="1"/>
</dbReference>
<protein>
    <recommendedName>
        <fullName evidence="2">Inner kinetochore subunit AME1 domain-containing protein</fullName>
    </recommendedName>
</protein>
<proteinExistence type="predicted"/>
<accession>A0A9P8TEW8</accession>
<name>A0A9P8TEW8_9ASCO</name>
<gene>
    <name evidence="3" type="ORF">WICMUC_002492</name>
</gene>
<evidence type="ECO:0000256" key="1">
    <source>
        <dbReference type="SAM" id="MobiDB-lite"/>
    </source>
</evidence>
<evidence type="ECO:0000313" key="3">
    <source>
        <dbReference type="EMBL" id="KAH3675846.1"/>
    </source>
</evidence>
<dbReference type="Proteomes" id="UP000769528">
    <property type="component" value="Unassembled WGS sequence"/>
</dbReference>
<organism evidence="3 4">
    <name type="scientific">Wickerhamomyces mucosus</name>
    <dbReference type="NCBI Taxonomy" id="1378264"/>
    <lineage>
        <taxon>Eukaryota</taxon>
        <taxon>Fungi</taxon>
        <taxon>Dikarya</taxon>
        <taxon>Ascomycota</taxon>
        <taxon>Saccharomycotina</taxon>
        <taxon>Saccharomycetes</taxon>
        <taxon>Phaffomycetales</taxon>
        <taxon>Wickerhamomycetaceae</taxon>
        <taxon>Wickerhamomyces</taxon>
    </lineage>
</organism>
<dbReference type="InterPro" id="IPR048743">
    <property type="entry name" value="AME1"/>
</dbReference>
<dbReference type="AlphaFoldDB" id="A0A9P8TEW8"/>
<feature type="compositionally biased region" description="Acidic residues" evidence="1">
    <location>
        <begin position="121"/>
        <end position="158"/>
    </location>
</feature>
<dbReference type="OrthoDB" id="3995136at2759"/>